<dbReference type="Proteomes" id="UP000094455">
    <property type="component" value="Unassembled WGS sequence"/>
</dbReference>
<dbReference type="OrthoDB" id="3992587at2759"/>
<proteinExistence type="predicted"/>
<dbReference type="EMBL" id="KV454001">
    <property type="protein sequence ID" value="ODQ48670.1"/>
    <property type="molecule type" value="Genomic_DNA"/>
</dbReference>
<name>A0A1E3NRF9_9ASCO</name>
<evidence type="ECO:0000313" key="2">
    <source>
        <dbReference type="Proteomes" id="UP000094455"/>
    </source>
</evidence>
<accession>A0A1E3NRF9</accession>
<evidence type="ECO:0008006" key="3">
    <source>
        <dbReference type="Google" id="ProtNLM"/>
    </source>
</evidence>
<sequence>MTTKRISLFGKLKNGAFSNRLMRNERFNSTIATKAMDDFIDDPEVAKRKSHIKLHLTGKPFDGVDDYSTPNHYAIHTVDKLNPDIIPSPFVYLDETAALNMILNQSSQSKDLGKYDYFLRMKWDNVGNFDDKIDIILNWQKRFKKDYKSISPSDSSIKLKFSDDLRRAMLDAIADEANFDLKVALDSLSDSFPKYSFESLALLFIKIIPELPASKQKAFINSMNDFFPQNILHFHDQVLESICFELVIQKKVQSVTTIFRAYNEFSHSEPELLKVVSKSFCELYLKGLLEVRDVQTARQVLKTIVDANYIPSADILTNYFELVSDVCNQANAPKDKKEMLFNIFTQPVSSVILQEGMLNKRILRTISSFIRLAVLPQFIDYLKLSSNFKSMSYIPDVIIERIMGSHTYSIQSDQQKAIFLSSILKLLDLDMSSLADVTKKKIIKLYAESHSPLAVLFWNKNLKEPLSEIEKSDFCGALQGVTNNVSGSYDISSKI</sequence>
<dbReference type="GeneID" id="30176956"/>
<organism evidence="1 2">
    <name type="scientific">Pichia membranifaciens NRRL Y-2026</name>
    <dbReference type="NCBI Taxonomy" id="763406"/>
    <lineage>
        <taxon>Eukaryota</taxon>
        <taxon>Fungi</taxon>
        <taxon>Dikarya</taxon>
        <taxon>Ascomycota</taxon>
        <taxon>Saccharomycotina</taxon>
        <taxon>Pichiomycetes</taxon>
        <taxon>Pichiales</taxon>
        <taxon>Pichiaceae</taxon>
        <taxon>Pichia</taxon>
    </lineage>
</organism>
<protein>
    <recommendedName>
        <fullName evidence="3">ATPase expression protein 1</fullName>
    </recommendedName>
</protein>
<keyword evidence="2" id="KW-1185">Reference proteome</keyword>
<dbReference type="AlphaFoldDB" id="A0A1E3NRF9"/>
<evidence type="ECO:0000313" key="1">
    <source>
        <dbReference type="EMBL" id="ODQ48670.1"/>
    </source>
</evidence>
<gene>
    <name evidence="1" type="ORF">PICMEDRAFT_14204</name>
</gene>
<reference evidence="1 2" key="1">
    <citation type="journal article" date="2016" name="Proc. Natl. Acad. Sci. U.S.A.">
        <title>Comparative genomics of biotechnologically important yeasts.</title>
        <authorList>
            <person name="Riley R."/>
            <person name="Haridas S."/>
            <person name="Wolfe K.H."/>
            <person name="Lopes M.R."/>
            <person name="Hittinger C.T."/>
            <person name="Goeker M."/>
            <person name="Salamov A.A."/>
            <person name="Wisecaver J.H."/>
            <person name="Long T.M."/>
            <person name="Calvey C.H."/>
            <person name="Aerts A.L."/>
            <person name="Barry K.W."/>
            <person name="Choi C."/>
            <person name="Clum A."/>
            <person name="Coughlan A.Y."/>
            <person name="Deshpande S."/>
            <person name="Douglass A.P."/>
            <person name="Hanson S.J."/>
            <person name="Klenk H.-P."/>
            <person name="LaButti K.M."/>
            <person name="Lapidus A."/>
            <person name="Lindquist E.A."/>
            <person name="Lipzen A.M."/>
            <person name="Meier-Kolthoff J.P."/>
            <person name="Ohm R.A."/>
            <person name="Otillar R.P."/>
            <person name="Pangilinan J.L."/>
            <person name="Peng Y."/>
            <person name="Rokas A."/>
            <person name="Rosa C.A."/>
            <person name="Scheuner C."/>
            <person name="Sibirny A.A."/>
            <person name="Slot J.C."/>
            <person name="Stielow J.B."/>
            <person name="Sun H."/>
            <person name="Kurtzman C.P."/>
            <person name="Blackwell M."/>
            <person name="Grigoriev I.V."/>
            <person name="Jeffries T.W."/>
        </authorList>
    </citation>
    <scope>NUCLEOTIDE SEQUENCE [LARGE SCALE GENOMIC DNA]</scope>
    <source>
        <strain evidence="1 2">NRRL Y-2026</strain>
    </source>
</reference>
<dbReference type="RefSeq" id="XP_019019783.1">
    <property type="nucleotide sequence ID" value="XM_019160269.1"/>
</dbReference>